<dbReference type="InterPro" id="IPR010718">
    <property type="entry name" value="DUF1294"/>
</dbReference>
<proteinExistence type="predicted"/>
<keyword evidence="1" id="KW-0812">Transmembrane</keyword>
<dbReference type="AlphaFoldDB" id="A0A5A9W654"/>
<accession>A0A5A9W654</accession>
<organism evidence="2 3">
    <name type="scientific">Nitrincola tapanii</name>
    <dbReference type="NCBI Taxonomy" id="1708751"/>
    <lineage>
        <taxon>Bacteria</taxon>
        <taxon>Pseudomonadati</taxon>
        <taxon>Pseudomonadota</taxon>
        <taxon>Gammaproteobacteria</taxon>
        <taxon>Oceanospirillales</taxon>
        <taxon>Oceanospirillaceae</taxon>
        <taxon>Nitrincola</taxon>
    </lineage>
</organism>
<dbReference type="Proteomes" id="UP000325302">
    <property type="component" value="Unassembled WGS sequence"/>
</dbReference>
<comment type="caution">
    <text evidence="2">The sequence shown here is derived from an EMBL/GenBank/DDBJ whole genome shotgun (WGS) entry which is preliminary data.</text>
</comment>
<evidence type="ECO:0000256" key="1">
    <source>
        <dbReference type="SAM" id="Phobius"/>
    </source>
</evidence>
<feature type="transmembrane region" description="Helical" evidence="1">
    <location>
        <begin position="17"/>
        <end position="37"/>
    </location>
</feature>
<evidence type="ECO:0000313" key="2">
    <source>
        <dbReference type="EMBL" id="KAA0875021.1"/>
    </source>
</evidence>
<name>A0A5A9W654_9GAMM</name>
<reference evidence="2 3" key="1">
    <citation type="submission" date="2019-03" db="EMBL/GenBank/DDBJ databases">
        <title>Nitrincola sp. nov. isolated from an Indian soda lake.</title>
        <authorList>
            <person name="Joshi A."/>
            <person name="Thite S.V."/>
            <person name="Joseph N."/>
            <person name="Dhotre D."/>
            <person name="Moorthy M."/>
            <person name="Shouche Y.S."/>
        </authorList>
    </citation>
    <scope>NUCLEOTIDE SEQUENCE [LARGE SCALE GENOMIC DNA]</scope>
    <source>
        <strain evidence="2 3">MEB193</strain>
    </source>
</reference>
<evidence type="ECO:0000313" key="3">
    <source>
        <dbReference type="Proteomes" id="UP000325302"/>
    </source>
</evidence>
<feature type="transmembrane region" description="Helical" evidence="1">
    <location>
        <begin position="44"/>
        <end position="65"/>
    </location>
</feature>
<dbReference type="RefSeq" id="WP_149390601.1">
    <property type="nucleotide sequence ID" value="NZ_SMRS01000004.1"/>
</dbReference>
<keyword evidence="1" id="KW-0472">Membrane</keyword>
<sequence length="87" mass="9895">MDKAAAQADRHRTPETILHIMALLGGWPGALFAQNFLRHKSMKVAFRTTFWWTVGLNLGLIGFLVKTTCQRVHDISFIRQKPVIDCT</sequence>
<protein>
    <submittedName>
        <fullName evidence="2">DUF1294 domain-containing protein</fullName>
    </submittedName>
</protein>
<keyword evidence="1" id="KW-1133">Transmembrane helix</keyword>
<keyword evidence="3" id="KW-1185">Reference proteome</keyword>
<dbReference type="EMBL" id="SMRS01000004">
    <property type="protein sequence ID" value="KAA0875021.1"/>
    <property type="molecule type" value="Genomic_DNA"/>
</dbReference>
<dbReference type="OrthoDB" id="72963at2"/>
<dbReference type="Pfam" id="PF06961">
    <property type="entry name" value="DUF1294"/>
    <property type="match status" value="1"/>
</dbReference>
<gene>
    <name evidence="2" type="ORF">E1H14_06270</name>
</gene>